<keyword evidence="3" id="KW-1185">Reference proteome</keyword>
<name>A0AAV7W9G7_PLEWA</name>
<evidence type="ECO:0000313" key="3">
    <source>
        <dbReference type="Proteomes" id="UP001066276"/>
    </source>
</evidence>
<sequence length="92" mass="9367">MLSTCPASKARGGVSHTPAPLLSASREQAPKGGERSASTPRLDLCRRKGCSSLPLQQAWAPGARQGIPRAAALDGAGTSVALPPQLPGRLLS</sequence>
<dbReference type="Proteomes" id="UP001066276">
    <property type="component" value="Chromosome 1_2"/>
</dbReference>
<organism evidence="2 3">
    <name type="scientific">Pleurodeles waltl</name>
    <name type="common">Iberian ribbed newt</name>
    <dbReference type="NCBI Taxonomy" id="8319"/>
    <lineage>
        <taxon>Eukaryota</taxon>
        <taxon>Metazoa</taxon>
        <taxon>Chordata</taxon>
        <taxon>Craniata</taxon>
        <taxon>Vertebrata</taxon>
        <taxon>Euteleostomi</taxon>
        <taxon>Amphibia</taxon>
        <taxon>Batrachia</taxon>
        <taxon>Caudata</taxon>
        <taxon>Salamandroidea</taxon>
        <taxon>Salamandridae</taxon>
        <taxon>Pleurodelinae</taxon>
        <taxon>Pleurodeles</taxon>
    </lineage>
</organism>
<comment type="caution">
    <text evidence="2">The sequence shown here is derived from an EMBL/GenBank/DDBJ whole genome shotgun (WGS) entry which is preliminary data.</text>
</comment>
<evidence type="ECO:0000256" key="1">
    <source>
        <dbReference type="SAM" id="MobiDB-lite"/>
    </source>
</evidence>
<protein>
    <submittedName>
        <fullName evidence="2">Uncharacterized protein</fullName>
    </submittedName>
</protein>
<dbReference type="AlphaFoldDB" id="A0AAV7W9G7"/>
<proteinExistence type="predicted"/>
<dbReference type="EMBL" id="JANPWB010000002">
    <property type="protein sequence ID" value="KAJ1209221.1"/>
    <property type="molecule type" value="Genomic_DNA"/>
</dbReference>
<gene>
    <name evidence="2" type="ORF">NDU88_004599</name>
</gene>
<feature type="region of interest" description="Disordered" evidence="1">
    <location>
        <begin position="1"/>
        <end position="42"/>
    </location>
</feature>
<accession>A0AAV7W9G7</accession>
<evidence type="ECO:0000313" key="2">
    <source>
        <dbReference type="EMBL" id="KAJ1209221.1"/>
    </source>
</evidence>
<reference evidence="2" key="1">
    <citation type="journal article" date="2022" name="bioRxiv">
        <title>Sequencing and chromosome-scale assembly of the giantPleurodeles waltlgenome.</title>
        <authorList>
            <person name="Brown T."/>
            <person name="Elewa A."/>
            <person name="Iarovenko S."/>
            <person name="Subramanian E."/>
            <person name="Araus A.J."/>
            <person name="Petzold A."/>
            <person name="Susuki M."/>
            <person name="Suzuki K.-i.T."/>
            <person name="Hayashi T."/>
            <person name="Toyoda A."/>
            <person name="Oliveira C."/>
            <person name="Osipova E."/>
            <person name="Leigh N.D."/>
            <person name="Simon A."/>
            <person name="Yun M.H."/>
        </authorList>
    </citation>
    <scope>NUCLEOTIDE SEQUENCE</scope>
    <source>
        <strain evidence="2">20211129_DDA</strain>
        <tissue evidence="2">Liver</tissue>
    </source>
</reference>